<evidence type="ECO:0000256" key="9">
    <source>
        <dbReference type="ARBA" id="ARBA00049940"/>
    </source>
</evidence>
<dbReference type="GO" id="GO:0046872">
    <property type="term" value="F:metal ion binding"/>
    <property type="evidence" value="ECO:0007669"/>
    <property type="project" value="UniProtKB-KW"/>
</dbReference>
<feature type="binding site" evidence="10">
    <location>
        <position position="108"/>
    </location>
    <ligand>
        <name>Na(+)</name>
        <dbReference type="ChEBI" id="CHEBI:29101"/>
        <note>structural</note>
    </ligand>
</feature>
<keyword evidence="2 10" id="KW-1003">Cell membrane</keyword>
<dbReference type="Proteomes" id="UP000192591">
    <property type="component" value="Unassembled WGS sequence"/>
</dbReference>
<dbReference type="PANTHER" id="PTHR28259:SF1">
    <property type="entry name" value="FLUORIDE EXPORT PROTEIN 1-RELATED"/>
    <property type="match status" value="1"/>
</dbReference>
<evidence type="ECO:0000256" key="3">
    <source>
        <dbReference type="ARBA" id="ARBA00022692"/>
    </source>
</evidence>
<dbReference type="EMBL" id="MWIH01000003">
    <property type="protein sequence ID" value="OQO93960.1"/>
    <property type="molecule type" value="Genomic_DNA"/>
</dbReference>
<comment type="activity regulation">
    <text evidence="10">Na(+) is not transported, but it plays an essential structural role and its presence is essential for fluoride channel function.</text>
</comment>
<keyword evidence="3 10" id="KW-0812">Transmembrane</keyword>
<feature type="transmembrane region" description="Helical" evidence="10">
    <location>
        <begin position="63"/>
        <end position="85"/>
    </location>
</feature>
<comment type="caution">
    <text evidence="11">The sequence shown here is derived from an EMBL/GenBank/DDBJ whole genome shotgun (WGS) entry which is preliminary data.</text>
</comment>
<comment type="similarity">
    <text evidence="7 10">Belongs to the fluoride channel Fluc/FEX (TC 1.A.43) family.</text>
</comment>
<accession>A0A1V9AA65</accession>
<reference evidence="11 12" key="1">
    <citation type="submission" date="2017-02" db="EMBL/GenBank/DDBJ databases">
        <title>Draft genome of Saccharomonospora sp. 154.</title>
        <authorList>
            <person name="Alonso-Carmona G.S."/>
            <person name="De La Haba R."/>
            <person name="Vera-Gargallo B."/>
            <person name="Sandoval-Trujillo A.H."/>
            <person name="Ramirez-Duran N."/>
            <person name="Ventosa A."/>
        </authorList>
    </citation>
    <scope>NUCLEOTIDE SEQUENCE [LARGE SCALE GENOMIC DNA]</scope>
    <source>
        <strain evidence="11 12">LRS4.154</strain>
    </source>
</reference>
<dbReference type="NCBIfam" id="TIGR00494">
    <property type="entry name" value="crcB"/>
    <property type="match status" value="1"/>
</dbReference>
<dbReference type="STRING" id="1962155.B1813_05465"/>
<evidence type="ECO:0000256" key="7">
    <source>
        <dbReference type="ARBA" id="ARBA00035120"/>
    </source>
</evidence>
<keyword evidence="10" id="KW-0406">Ion transport</keyword>
<proteinExistence type="inferred from homology"/>
<comment type="catalytic activity">
    <reaction evidence="8">
        <text>fluoride(in) = fluoride(out)</text>
        <dbReference type="Rhea" id="RHEA:76159"/>
        <dbReference type="ChEBI" id="CHEBI:17051"/>
    </reaction>
    <physiologicalReaction direction="left-to-right" evidence="8">
        <dbReference type="Rhea" id="RHEA:76160"/>
    </physiologicalReaction>
</comment>
<dbReference type="GO" id="GO:0005886">
    <property type="term" value="C:plasma membrane"/>
    <property type="evidence" value="ECO:0007669"/>
    <property type="project" value="UniProtKB-SubCell"/>
</dbReference>
<gene>
    <name evidence="10" type="primary">fluC</name>
    <name evidence="10" type="synonym">crcB</name>
    <name evidence="11" type="ORF">B1813_05465</name>
</gene>
<organism evidence="11 12">
    <name type="scientific">Saccharomonospora piscinae</name>
    <dbReference type="NCBI Taxonomy" id="687388"/>
    <lineage>
        <taxon>Bacteria</taxon>
        <taxon>Bacillati</taxon>
        <taxon>Actinomycetota</taxon>
        <taxon>Actinomycetes</taxon>
        <taxon>Pseudonocardiales</taxon>
        <taxon>Pseudonocardiaceae</taxon>
        <taxon>Saccharomonospora</taxon>
    </lineage>
</organism>
<evidence type="ECO:0000256" key="1">
    <source>
        <dbReference type="ARBA" id="ARBA00004651"/>
    </source>
</evidence>
<comment type="function">
    <text evidence="9 10">Fluoride-specific ion channel. Important for reducing fluoride concentration in the cell, thus reducing its toxicity.</text>
</comment>
<keyword evidence="10" id="KW-0813">Transport</keyword>
<keyword evidence="4 10" id="KW-1133">Transmembrane helix</keyword>
<evidence type="ECO:0000256" key="4">
    <source>
        <dbReference type="ARBA" id="ARBA00022989"/>
    </source>
</evidence>
<dbReference type="RefSeq" id="WP_081190876.1">
    <property type="nucleotide sequence ID" value="NZ_MWIH01000003.1"/>
</dbReference>
<dbReference type="GO" id="GO:0140114">
    <property type="term" value="P:cellular detoxification of fluoride"/>
    <property type="evidence" value="ECO:0007669"/>
    <property type="project" value="UniProtKB-UniRule"/>
</dbReference>
<keyword evidence="10" id="KW-0479">Metal-binding</keyword>
<keyword evidence="10" id="KW-0915">Sodium</keyword>
<comment type="subcellular location">
    <subcellularLocation>
        <location evidence="1 10">Cell membrane</location>
        <topology evidence="1 10">Multi-pass membrane protein</topology>
    </subcellularLocation>
</comment>
<evidence type="ECO:0000256" key="5">
    <source>
        <dbReference type="ARBA" id="ARBA00023136"/>
    </source>
</evidence>
<feature type="binding site" evidence="10">
    <location>
        <position position="105"/>
    </location>
    <ligand>
        <name>Na(+)</name>
        <dbReference type="ChEBI" id="CHEBI:29101"/>
        <note>structural</note>
    </ligand>
</feature>
<feature type="transmembrane region" description="Helical" evidence="10">
    <location>
        <begin position="127"/>
        <end position="154"/>
    </location>
</feature>
<feature type="transmembrane region" description="Helical" evidence="10">
    <location>
        <begin position="97"/>
        <end position="115"/>
    </location>
</feature>
<keyword evidence="12" id="KW-1185">Reference proteome</keyword>
<keyword evidence="6 10" id="KW-0407">Ion channel</keyword>
<dbReference type="GO" id="GO:0062054">
    <property type="term" value="F:fluoride channel activity"/>
    <property type="evidence" value="ECO:0007669"/>
    <property type="project" value="UniProtKB-UniRule"/>
</dbReference>
<evidence type="ECO:0000256" key="10">
    <source>
        <dbReference type="HAMAP-Rule" id="MF_00454"/>
    </source>
</evidence>
<sequence length="169" mass="17231">MTGDRIQESVDPDLDVTVVTTGPPRPRAAGQLPIVVAVSLGGGLGAAARYGVTLAWPTTAGSFPWAVWSVNVAGCALLGVVLVLVTEVRDAHRLLRPFLGTGVLGGFTTFSTYAVDAQALVQAGRPGLALTSAAATLVAALASVWLAVTATRAVSRRVRGSRRQGEAGA</sequence>
<keyword evidence="5 10" id="KW-0472">Membrane</keyword>
<feature type="transmembrane region" description="Helical" evidence="10">
    <location>
        <begin position="32"/>
        <end position="51"/>
    </location>
</feature>
<name>A0A1V9AA65_SACPI</name>
<dbReference type="HAMAP" id="MF_00454">
    <property type="entry name" value="FluC"/>
    <property type="match status" value="1"/>
</dbReference>
<dbReference type="Pfam" id="PF02537">
    <property type="entry name" value="CRCB"/>
    <property type="match status" value="1"/>
</dbReference>
<dbReference type="InterPro" id="IPR003691">
    <property type="entry name" value="FluC"/>
</dbReference>
<dbReference type="AlphaFoldDB" id="A0A1V9AA65"/>
<evidence type="ECO:0000313" key="11">
    <source>
        <dbReference type="EMBL" id="OQO93960.1"/>
    </source>
</evidence>
<dbReference type="PANTHER" id="PTHR28259">
    <property type="entry name" value="FLUORIDE EXPORT PROTEIN 1-RELATED"/>
    <property type="match status" value="1"/>
</dbReference>
<protein>
    <recommendedName>
        <fullName evidence="10">Fluoride-specific ion channel FluC</fullName>
    </recommendedName>
</protein>
<evidence type="ECO:0000256" key="2">
    <source>
        <dbReference type="ARBA" id="ARBA00022475"/>
    </source>
</evidence>
<evidence type="ECO:0000256" key="8">
    <source>
        <dbReference type="ARBA" id="ARBA00035585"/>
    </source>
</evidence>
<evidence type="ECO:0000313" key="12">
    <source>
        <dbReference type="Proteomes" id="UP000192591"/>
    </source>
</evidence>
<evidence type="ECO:0000256" key="6">
    <source>
        <dbReference type="ARBA" id="ARBA00023303"/>
    </source>
</evidence>